<organism evidence="1">
    <name type="scientific">Zea mays</name>
    <name type="common">Maize</name>
    <dbReference type="NCBI Taxonomy" id="4577"/>
    <lineage>
        <taxon>Eukaryota</taxon>
        <taxon>Viridiplantae</taxon>
        <taxon>Streptophyta</taxon>
        <taxon>Embryophyta</taxon>
        <taxon>Tracheophyta</taxon>
        <taxon>Spermatophyta</taxon>
        <taxon>Magnoliopsida</taxon>
        <taxon>Liliopsida</taxon>
        <taxon>Poales</taxon>
        <taxon>Poaceae</taxon>
        <taxon>PACMAD clade</taxon>
        <taxon>Panicoideae</taxon>
        <taxon>Andropogonodae</taxon>
        <taxon>Andropogoneae</taxon>
        <taxon>Tripsacinae</taxon>
        <taxon>Zea</taxon>
    </lineage>
</organism>
<dbReference type="AlphaFoldDB" id="A0A3L6G255"/>
<dbReference type="EMBL" id="NCVQ01000003">
    <property type="protein sequence ID" value="PWZ41198.1"/>
    <property type="molecule type" value="Genomic_DNA"/>
</dbReference>
<gene>
    <name evidence="1" type="ORF">Zm00014a_011254</name>
</gene>
<proteinExistence type="predicted"/>
<evidence type="ECO:0000313" key="1">
    <source>
        <dbReference type="EMBL" id="PWZ41198.1"/>
    </source>
</evidence>
<name>A0A3L6G255_MAIZE</name>
<comment type="caution">
    <text evidence="1">The sequence shown here is derived from an EMBL/GenBank/DDBJ whole genome shotgun (WGS) entry which is preliminary data.</text>
</comment>
<sequence>MAAALRPSVRLGPNCWPAACADYTDSDFTPVCTNSRLQNRSLKHLEQTELDLKRYTLKDQGVYALPSTAKSNWKDIYCIYFQNSMMQYLTTKEKVQQLQLNLHPKGSNMDLYVLKKGRTQDLPTTENFLRLSAAF</sequence>
<accession>A0A3L6G255</accession>
<dbReference type="Proteomes" id="UP000251960">
    <property type="component" value="Chromosome 2"/>
</dbReference>
<reference evidence="1" key="1">
    <citation type="journal article" date="2018" name="Nat. Genet.">
        <title>Extensive intraspecific gene order and gene structural variations between Mo17 and other maize genomes.</title>
        <authorList>
            <person name="Sun S."/>
            <person name="Zhou Y."/>
            <person name="Chen J."/>
            <person name="Shi J."/>
            <person name="Zhao H."/>
            <person name="Zhao H."/>
            <person name="Song W."/>
            <person name="Zhang M."/>
            <person name="Cui Y."/>
            <person name="Dong X."/>
            <person name="Liu H."/>
            <person name="Ma X."/>
            <person name="Jiao Y."/>
            <person name="Wang B."/>
            <person name="Wei X."/>
            <person name="Stein J.C."/>
            <person name="Glaubitz J.C."/>
            <person name="Lu F."/>
            <person name="Yu G."/>
            <person name="Liang C."/>
            <person name="Fengler K."/>
            <person name="Li B."/>
            <person name="Rafalski A."/>
            <person name="Schnable P.S."/>
            <person name="Ware D.H."/>
            <person name="Buckler E.S."/>
            <person name="Lai J."/>
        </authorList>
    </citation>
    <scope>NUCLEOTIDE SEQUENCE [LARGE SCALE GENOMIC DNA]</scope>
    <source>
        <tissue evidence="1">Seedling</tissue>
    </source>
</reference>
<protein>
    <submittedName>
        <fullName evidence="1">Uncharacterized protein</fullName>
    </submittedName>
</protein>